<dbReference type="AlphaFoldDB" id="A0AA48GW21"/>
<sequence length="176" mass="18841">MLRHGWVLAITILDYEHTLDYGCLEDLMSEALSTTITWRGSTADPAYGRVSELTKPGGRAAIPASSTAAFGGDPACWNPEDLFAGALANCYMLTFLALAAKTRLDVRGFSGTAEATMETVDRVSRVAAVTFRPTITVAPGTDHAKVAEMFHKAHKYCVIANSFNGRIVADPTVVEG</sequence>
<dbReference type="KEGG" id="msea:METESE_00800"/>
<dbReference type="EMBL" id="AP027081">
    <property type="protein sequence ID" value="BDU75122.1"/>
    <property type="molecule type" value="Genomic_DNA"/>
</dbReference>
<organism evidence="1 2">
    <name type="scientific">Mesoterricola sediminis</name>
    <dbReference type="NCBI Taxonomy" id="2927980"/>
    <lineage>
        <taxon>Bacteria</taxon>
        <taxon>Pseudomonadati</taxon>
        <taxon>Acidobacteriota</taxon>
        <taxon>Holophagae</taxon>
        <taxon>Holophagales</taxon>
        <taxon>Holophagaceae</taxon>
        <taxon>Mesoterricola</taxon>
    </lineage>
</organism>
<dbReference type="InterPro" id="IPR003718">
    <property type="entry name" value="OsmC/Ohr_fam"/>
</dbReference>
<proteinExistence type="predicted"/>
<name>A0AA48GW21_9BACT</name>
<dbReference type="InterPro" id="IPR052707">
    <property type="entry name" value="OsmC_Ohr_Peroxiredoxin"/>
</dbReference>
<evidence type="ECO:0000313" key="2">
    <source>
        <dbReference type="Proteomes" id="UP001228113"/>
    </source>
</evidence>
<gene>
    <name evidence="1" type="ORF">METESE_00800</name>
</gene>
<keyword evidence="2" id="KW-1185">Reference proteome</keyword>
<evidence type="ECO:0008006" key="3">
    <source>
        <dbReference type="Google" id="ProtNLM"/>
    </source>
</evidence>
<dbReference type="PANTHER" id="PTHR42830:SF2">
    <property type="entry name" value="OSMC_OHR FAMILY PROTEIN"/>
    <property type="match status" value="1"/>
</dbReference>
<protein>
    <recommendedName>
        <fullName evidence="3">Organic hydroperoxide reductase OsmC/OhrA</fullName>
    </recommendedName>
</protein>
<dbReference type="InterPro" id="IPR036102">
    <property type="entry name" value="OsmC/Ohrsf"/>
</dbReference>
<dbReference type="Proteomes" id="UP001228113">
    <property type="component" value="Chromosome"/>
</dbReference>
<evidence type="ECO:0000313" key="1">
    <source>
        <dbReference type="EMBL" id="BDU75122.1"/>
    </source>
</evidence>
<dbReference type="Gene3D" id="3.30.300.20">
    <property type="match status" value="1"/>
</dbReference>
<accession>A0AA48GW21</accession>
<dbReference type="PANTHER" id="PTHR42830">
    <property type="entry name" value="OSMOTICALLY INDUCIBLE FAMILY PROTEIN"/>
    <property type="match status" value="1"/>
</dbReference>
<dbReference type="InterPro" id="IPR015946">
    <property type="entry name" value="KH_dom-like_a/b"/>
</dbReference>
<dbReference type="SUPFAM" id="SSF82784">
    <property type="entry name" value="OsmC-like"/>
    <property type="match status" value="1"/>
</dbReference>
<reference evidence="1" key="1">
    <citation type="journal article" date="2023" name="Int. J. Syst. Evol. Microbiol.">
        <title>Mesoterricola silvestris gen. nov., sp. nov., Mesoterricola sediminis sp. nov., Geothrix oryzae sp. nov., Geothrix edaphica sp. nov., Geothrix rubra sp. nov., and Geothrix limicola sp. nov., six novel members of Acidobacteriota isolated from soils.</title>
        <authorList>
            <person name="Itoh H."/>
            <person name="Sugisawa Y."/>
            <person name="Mise K."/>
            <person name="Xu Z."/>
            <person name="Kuniyasu M."/>
            <person name="Ushijima N."/>
            <person name="Kawano K."/>
            <person name="Kobayashi E."/>
            <person name="Shiratori Y."/>
            <person name="Masuda Y."/>
            <person name="Senoo K."/>
        </authorList>
    </citation>
    <scope>NUCLEOTIDE SEQUENCE</scope>
    <source>
        <strain evidence="1">W786</strain>
    </source>
</reference>
<dbReference type="Pfam" id="PF02566">
    <property type="entry name" value="OsmC"/>
    <property type="match status" value="1"/>
</dbReference>